<proteinExistence type="predicted"/>
<evidence type="ECO:0000313" key="2">
    <source>
        <dbReference type="Proteomes" id="UP000185221"/>
    </source>
</evidence>
<dbReference type="EMBL" id="FSRC01000001">
    <property type="protein sequence ID" value="SIN84089.1"/>
    <property type="molecule type" value="Genomic_DNA"/>
</dbReference>
<dbReference type="RefSeq" id="WP_074224946.1">
    <property type="nucleotide sequence ID" value="NZ_FSRC01000001.1"/>
</dbReference>
<reference evidence="2" key="1">
    <citation type="submission" date="2016-11" db="EMBL/GenBank/DDBJ databases">
        <authorList>
            <person name="Varghese N."/>
            <person name="Submissions S."/>
        </authorList>
    </citation>
    <scope>NUCLEOTIDE SEQUENCE [LARGE SCALE GENOMIC DNA]</scope>
    <source>
        <strain evidence="2">DSM 15292</strain>
    </source>
</reference>
<evidence type="ECO:0008006" key="3">
    <source>
        <dbReference type="Google" id="ProtNLM"/>
    </source>
</evidence>
<accession>A0A1N6ELY0</accession>
<name>A0A1N6ELY0_9BACT</name>
<sequence length="90" mass="10151">MPTVVMRHKVGDFDTWMKGHPDRVEIFSKFGTSFQTFQDTEDPNSIVLVAEVIDLKKMQEVLGDPEVMQKVAIEKHSVLLPVVVSMPVPV</sequence>
<gene>
    <name evidence="1" type="ORF">SAMN05444394_2299</name>
</gene>
<organism evidence="1 2">
    <name type="scientific">Algoriphagus halophilus</name>
    <dbReference type="NCBI Taxonomy" id="226505"/>
    <lineage>
        <taxon>Bacteria</taxon>
        <taxon>Pseudomonadati</taxon>
        <taxon>Bacteroidota</taxon>
        <taxon>Cytophagia</taxon>
        <taxon>Cytophagales</taxon>
        <taxon>Cyclobacteriaceae</taxon>
        <taxon>Algoriphagus</taxon>
    </lineage>
</organism>
<protein>
    <recommendedName>
        <fullName evidence="3">Cyclase</fullName>
    </recommendedName>
</protein>
<dbReference type="Proteomes" id="UP000185221">
    <property type="component" value="Unassembled WGS sequence"/>
</dbReference>
<dbReference type="AlphaFoldDB" id="A0A1N6ELY0"/>
<dbReference type="STRING" id="226505.SAMN05444394_2299"/>
<dbReference type="OrthoDB" id="1447513at2"/>
<keyword evidence="2" id="KW-1185">Reference proteome</keyword>
<evidence type="ECO:0000313" key="1">
    <source>
        <dbReference type="EMBL" id="SIN84089.1"/>
    </source>
</evidence>